<comment type="cofactor">
    <cofactor evidence="1">
        <name>Mg(2+)</name>
        <dbReference type="ChEBI" id="CHEBI:18420"/>
    </cofactor>
</comment>
<evidence type="ECO:0000256" key="2">
    <source>
        <dbReference type="ARBA" id="ARBA00001958"/>
    </source>
</evidence>
<evidence type="ECO:0000259" key="15">
    <source>
        <dbReference type="Pfam" id="PF02773"/>
    </source>
</evidence>
<comment type="cofactor">
    <cofactor evidence="2">
        <name>K(+)</name>
        <dbReference type="ChEBI" id="CHEBI:29103"/>
    </cofactor>
</comment>
<evidence type="ECO:0000313" key="16">
    <source>
        <dbReference type="EMBL" id="KKK96100.1"/>
    </source>
</evidence>
<dbReference type="FunFam" id="3.30.300.10:FF:000003">
    <property type="entry name" value="S-adenosylmethionine synthase"/>
    <property type="match status" value="1"/>
</dbReference>
<evidence type="ECO:0000256" key="5">
    <source>
        <dbReference type="ARBA" id="ARBA00012828"/>
    </source>
</evidence>
<dbReference type="InterPro" id="IPR002133">
    <property type="entry name" value="S-AdoMet_synthetase"/>
</dbReference>
<keyword evidence="10" id="KW-0067">ATP-binding</keyword>
<dbReference type="InterPro" id="IPR022631">
    <property type="entry name" value="ADOMET_SYNTHASE_CS"/>
</dbReference>
<keyword evidence="7" id="KW-0808">Transferase</keyword>
<protein>
    <recommendedName>
        <fullName evidence="5">methionine adenosyltransferase</fullName>
        <ecNumber evidence="5">2.5.1.6</ecNumber>
    </recommendedName>
</protein>
<keyword evidence="11" id="KW-0460">Magnesium</keyword>
<dbReference type="GO" id="GO:0005524">
    <property type="term" value="F:ATP binding"/>
    <property type="evidence" value="ECO:0007669"/>
    <property type="project" value="UniProtKB-KW"/>
</dbReference>
<feature type="domain" description="S-adenosylmethionine synthetase N-terminal" evidence="13">
    <location>
        <begin position="19"/>
        <end position="131"/>
    </location>
</feature>
<dbReference type="Gene3D" id="3.30.300.10">
    <property type="match status" value="3"/>
</dbReference>
<feature type="domain" description="S-adenosylmethionine synthetase central" evidence="14">
    <location>
        <begin position="141"/>
        <end position="263"/>
    </location>
</feature>
<evidence type="ECO:0000256" key="9">
    <source>
        <dbReference type="ARBA" id="ARBA00022741"/>
    </source>
</evidence>
<evidence type="ECO:0000256" key="7">
    <source>
        <dbReference type="ARBA" id="ARBA00022679"/>
    </source>
</evidence>
<dbReference type="PROSITE" id="PS00376">
    <property type="entry name" value="ADOMET_SYNTHASE_1"/>
    <property type="match status" value="1"/>
</dbReference>
<proteinExistence type="inferred from homology"/>
<dbReference type="SUPFAM" id="SSF55973">
    <property type="entry name" value="S-adenosylmethionine synthetase"/>
    <property type="match status" value="3"/>
</dbReference>
<gene>
    <name evidence="16" type="ORF">LCGC14_2666170</name>
</gene>
<evidence type="ECO:0000256" key="3">
    <source>
        <dbReference type="ARBA" id="ARBA00005224"/>
    </source>
</evidence>
<evidence type="ECO:0000256" key="1">
    <source>
        <dbReference type="ARBA" id="ARBA00001946"/>
    </source>
</evidence>
<evidence type="ECO:0000256" key="11">
    <source>
        <dbReference type="ARBA" id="ARBA00022842"/>
    </source>
</evidence>
<name>A0A0F9ACV0_9ZZZZ</name>
<sequence>VKLKEYKLCDCKEVGVKKHLFTSESVTEGHPDKICDQISDAVLDEILRYDLRYHLPPYRKKRGGKRGSRVACETFVTVGLIVVGGEITTKCYVDLPLLVRNLIKDIGYTRPEFGFEYETCAILNAIGRQSPDIALGVDTGGAGDQGAMFGYACKETKELMPLPIMLAHGLTRRLAQMRKKGILDYLGPDGKSQVTVEYQDGKPVRVDAVVLSTQHTEKILNAKKTHITDEAKEELIEKVIEAVIPGRLLDKRTKYLVNPTGKFLTGGPKSDTGMTGRKIIVDTYGGRALHGGGAFSGKDPTKVDRSASYMARYIAKNLVAAGVTSRCEIQLAYAIGVAKPLSINVETFGAGKISDERIVDMIEELINYGTLDYKFTVTMNTDNPDSGIRVLWGIEGFDADQALTNGDFDYGLSGWDLWGEDSQGNPVDSPYITAASDPQTGNRFG</sequence>
<dbReference type="GO" id="GO:0004478">
    <property type="term" value="F:methionine adenosyltransferase activity"/>
    <property type="evidence" value="ECO:0007669"/>
    <property type="project" value="UniProtKB-EC"/>
</dbReference>
<evidence type="ECO:0000259" key="14">
    <source>
        <dbReference type="Pfam" id="PF02772"/>
    </source>
</evidence>
<organism evidence="16">
    <name type="scientific">marine sediment metagenome</name>
    <dbReference type="NCBI Taxonomy" id="412755"/>
    <lineage>
        <taxon>unclassified sequences</taxon>
        <taxon>metagenomes</taxon>
        <taxon>ecological metagenomes</taxon>
    </lineage>
</organism>
<dbReference type="Pfam" id="PF00438">
    <property type="entry name" value="S-AdoMet_synt_N"/>
    <property type="match status" value="1"/>
</dbReference>
<dbReference type="NCBIfam" id="TIGR01034">
    <property type="entry name" value="metK"/>
    <property type="match status" value="1"/>
</dbReference>
<dbReference type="UniPathway" id="UPA00315">
    <property type="reaction ID" value="UER00080"/>
</dbReference>
<dbReference type="InterPro" id="IPR022629">
    <property type="entry name" value="S-AdoMet_synt_central"/>
</dbReference>
<keyword evidence="8" id="KW-0479">Metal-binding</keyword>
<dbReference type="GO" id="GO:0006556">
    <property type="term" value="P:S-adenosylmethionine biosynthetic process"/>
    <property type="evidence" value="ECO:0007669"/>
    <property type="project" value="UniProtKB-UniPathway"/>
</dbReference>
<dbReference type="GO" id="GO:0006730">
    <property type="term" value="P:one-carbon metabolic process"/>
    <property type="evidence" value="ECO:0007669"/>
    <property type="project" value="UniProtKB-KW"/>
</dbReference>
<evidence type="ECO:0000256" key="4">
    <source>
        <dbReference type="ARBA" id="ARBA00009685"/>
    </source>
</evidence>
<keyword evidence="12" id="KW-0630">Potassium</keyword>
<feature type="non-terminal residue" evidence="16">
    <location>
        <position position="1"/>
    </location>
</feature>
<dbReference type="HAMAP" id="MF_00086">
    <property type="entry name" value="S_AdoMet_synth1"/>
    <property type="match status" value="1"/>
</dbReference>
<accession>A0A0F9ACV0</accession>
<reference evidence="16" key="1">
    <citation type="journal article" date="2015" name="Nature">
        <title>Complex archaea that bridge the gap between prokaryotes and eukaryotes.</title>
        <authorList>
            <person name="Spang A."/>
            <person name="Saw J.H."/>
            <person name="Jorgensen S.L."/>
            <person name="Zaremba-Niedzwiedzka K."/>
            <person name="Martijn J."/>
            <person name="Lind A.E."/>
            <person name="van Eijk R."/>
            <person name="Schleper C."/>
            <person name="Guy L."/>
            <person name="Ettema T.J."/>
        </authorList>
    </citation>
    <scope>NUCLEOTIDE SEQUENCE</scope>
</reference>
<dbReference type="InterPro" id="IPR022628">
    <property type="entry name" value="S-AdoMet_synt_N"/>
</dbReference>
<dbReference type="PANTHER" id="PTHR11964">
    <property type="entry name" value="S-ADENOSYLMETHIONINE SYNTHETASE"/>
    <property type="match status" value="1"/>
</dbReference>
<dbReference type="Pfam" id="PF02773">
    <property type="entry name" value="S-AdoMet_synt_C"/>
    <property type="match status" value="1"/>
</dbReference>
<comment type="similarity">
    <text evidence="4">Belongs to the AdoMet synthase family.</text>
</comment>
<dbReference type="Pfam" id="PF02772">
    <property type="entry name" value="S-AdoMet_synt_M"/>
    <property type="match status" value="1"/>
</dbReference>
<feature type="non-terminal residue" evidence="16">
    <location>
        <position position="445"/>
    </location>
</feature>
<dbReference type="CDD" id="cd18079">
    <property type="entry name" value="S-AdoMet_synt"/>
    <property type="match status" value="1"/>
</dbReference>
<dbReference type="InterPro" id="IPR022630">
    <property type="entry name" value="S-AdoMet_synt_C"/>
</dbReference>
<dbReference type="EMBL" id="LAZR01046626">
    <property type="protein sequence ID" value="KKK96100.1"/>
    <property type="molecule type" value="Genomic_DNA"/>
</dbReference>
<dbReference type="GO" id="GO:0046872">
    <property type="term" value="F:metal ion binding"/>
    <property type="evidence" value="ECO:0007669"/>
    <property type="project" value="UniProtKB-KW"/>
</dbReference>
<evidence type="ECO:0000256" key="10">
    <source>
        <dbReference type="ARBA" id="ARBA00022840"/>
    </source>
</evidence>
<dbReference type="EC" id="2.5.1.6" evidence="5"/>
<evidence type="ECO:0000256" key="6">
    <source>
        <dbReference type="ARBA" id="ARBA00022563"/>
    </source>
</evidence>
<keyword evidence="6" id="KW-0554">One-carbon metabolism</keyword>
<evidence type="ECO:0000259" key="13">
    <source>
        <dbReference type="Pfam" id="PF00438"/>
    </source>
</evidence>
<keyword evidence="9" id="KW-0547">Nucleotide-binding</keyword>
<comment type="caution">
    <text evidence="16">The sequence shown here is derived from an EMBL/GenBank/DDBJ whole genome shotgun (WGS) entry which is preliminary data.</text>
</comment>
<dbReference type="PROSITE" id="PS00377">
    <property type="entry name" value="ADOMET_SYNTHASE_2"/>
    <property type="match status" value="1"/>
</dbReference>
<feature type="domain" description="S-adenosylmethionine synthetase C-terminal" evidence="15">
    <location>
        <begin position="266"/>
        <end position="368"/>
    </location>
</feature>
<comment type="pathway">
    <text evidence="3">Amino-acid biosynthesis; S-adenosyl-L-methionine biosynthesis; S-adenosyl-L-methionine from L-methionine: step 1/1.</text>
</comment>
<dbReference type="AlphaFoldDB" id="A0A0F9ACV0"/>
<evidence type="ECO:0000256" key="8">
    <source>
        <dbReference type="ARBA" id="ARBA00022723"/>
    </source>
</evidence>
<dbReference type="InterPro" id="IPR022636">
    <property type="entry name" value="S-AdoMet_synthetase_sfam"/>
</dbReference>
<evidence type="ECO:0000256" key="12">
    <source>
        <dbReference type="ARBA" id="ARBA00022958"/>
    </source>
</evidence>